<evidence type="ECO:0000313" key="2">
    <source>
        <dbReference type="EMBL" id="KAJ3101407.1"/>
    </source>
</evidence>
<feature type="region of interest" description="Disordered" evidence="1">
    <location>
        <begin position="151"/>
        <end position="195"/>
    </location>
</feature>
<dbReference type="InterPro" id="IPR036191">
    <property type="entry name" value="RRF_sf"/>
</dbReference>
<evidence type="ECO:0000256" key="1">
    <source>
        <dbReference type="SAM" id="MobiDB-lite"/>
    </source>
</evidence>
<reference evidence="2" key="1">
    <citation type="submission" date="2020-05" db="EMBL/GenBank/DDBJ databases">
        <title>Phylogenomic resolution of chytrid fungi.</title>
        <authorList>
            <person name="Stajich J.E."/>
            <person name="Amses K."/>
            <person name="Simmons R."/>
            <person name="Seto K."/>
            <person name="Myers J."/>
            <person name="Bonds A."/>
            <person name="Quandt C.A."/>
            <person name="Barry K."/>
            <person name="Liu P."/>
            <person name="Grigoriev I."/>
            <person name="Longcore J.E."/>
            <person name="James T.Y."/>
        </authorList>
    </citation>
    <scope>NUCLEOTIDE SEQUENCE</scope>
    <source>
        <strain evidence="2">JEL0513</strain>
    </source>
</reference>
<evidence type="ECO:0000313" key="3">
    <source>
        <dbReference type="Proteomes" id="UP001211907"/>
    </source>
</evidence>
<dbReference type="Proteomes" id="UP001211907">
    <property type="component" value="Unassembled WGS sequence"/>
</dbReference>
<evidence type="ECO:0008006" key="4">
    <source>
        <dbReference type="Google" id="ProtNLM"/>
    </source>
</evidence>
<feature type="region of interest" description="Disordered" evidence="1">
    <location>
        <begin position="41"/>
        <end position="72"/>
    </location>
</feature>
<dbReference type="SUPFAM" id="SSF55194">
    <property type="entry name" value="Ribosome recycling factor, RRF"/>
    <property type="match status" value="1"/>
</dbReference>
<comment type="caution">
    <text evidence="2">The sequence shown here is derived from an EMBL/GenBank/DDBJ whole genome shotgun (WGS) entry which is preliminary data.</text>
</comment>
<dbReference type="AlphaFoldDB" id="A0AAD5SV93"/>
<dbReference type="EMBL" id="JADGJH010002225">
    <property type="protein sequence ID" value="KAJ3101407.1"/>
    <property type="molecule type" value="Genomic_DNA"/>
</dbReference>
<sequence>MFTKQIFAAANKATKSTVATTTIARFASATLVTAPVPIPKRSQTRHFSSTNPTRFRNDQSSAPATPFPNINERANATAGKRNTAAKAKLQAGTPHATDLLEPFIKLRADMDAILEELDARLKKVRLERVSPDLLDKLTLELDFRPAEILRNGDEPKITSDGTARDETWARNEEDAKQNNAERNESENNRVSNSETQNSYSVRLAQVAANVKIVNSLTLIVDFWDERISDAVVANIRGKNCDGMILYAKKKSPLSVRISKMPLDDRKKDILYAQVAEINNELKPGIDDHVAKAIESVKKLRKSPAETTFLDRQVKQRRSQFISEFNTLTNKKLSDINSI</sequence>
<name>A0AAD5SV93_9FUNG</name>
<protein>
    <recommendedName>
        <fullName evidence="4">Ribosome recycling factor domain-containing protein</fullName>
    </recommendedName>
</protein>
<feature type="compositionally biased region" description="Basic and acidic residues" evidence="1">
    <location>
        <begin position="151"/>
        <end position="187"/>
    </location>
</feature>
<proteinExistence type="predicted"/>
<gene>
    <name evidence="2" type="ORF">HK100_004550</name>
</gene>
<accession>A0AAD5SV93</accession>
<organism evidence="2 3">
    <name type="scientific">Physocladia obscura</name>
    <dbReference type="NCBI Taxonomy" id="109957"/>
    <lineage>
        <taxon>Eukaryota</taxon>
        <taxon>Fungi</taxon>
        <taxon>Fungi incertae sedis</taxon>
        <taxon>Chytridiomycota</taxon>
        <taxon>Chytridiomycota incertae sedis</taxon>
        <taxon>Chytridiomycetes</taxon>
        <taxon>Chytridiales</taxon>
        <taxon>Chytriomycetaceae</taxon>
        <taxon>Physocladia</taxon>
    </lineage>
</organism>
<keyword evidence="3" id="KW-1185">Reference proteome</keyword>
<feature type="compositionally biased region" description="Polar residues" evidence="1">
    <location>
        <begin position="45"/>
        <end position="63"/>
    </location>
</feature>